<dbReference type="Gene3D" id="3.10.590.10">
    <property type="entry name" value="ph1033 like domains"/>
    <property type="match status" value="1"/>
</dbReference>
<dbReference type="GO" id="GO:0005654">
    <property type="term" value="C:nucleoplasm"/>
    <property type="evidence" value="ECO:0007669"/>
    <property type="project" value="TreeGrafter"/>
</dbReference>
<dbReference type="AlphaFoldDB" id="M1WE61"/>
<comment type="caution">
    <text evidence="3">The sequence shown here is derived from an EMBL/GenBank/DDBJ whole genome shotgun (WGS) entry which is preliminary data.</text>
</comment>
<dbReference type="EMBL" id="CAGA01000190">
    <property type="protein sequence ID" value="CCE35286.1"/>
    <property type="molecule type" value="Genomic_DNA"/>
</dbReference>
<dbReference type="GO" id="GO:0000398">
    <property type="term" value="P:mRNA splicing, via spliceosome"/>
    <property type="evidence" value="ECO:0007669"/>
    <property type="project" value="TreeGrafter"/>
</dbReference>
<organism evidence="3 4">
    <name type="scientific">Claviceps purpurea (strain 20.1)</name>
    <name type="common">Ergot fungus</name>
    <name type="synonym">Sphacelia segetum</name>
    <dbReference type="NCBI Taxonomy" id="1111077"/>
    <lineage>
        <taxon>Eukaryota</taxon>
        <taxon>Fungi</taxon>
        <taxon>Dikarya</taxon>
        <taxon>Ascomycota</taxon>
        <taxon>Pezizomycotina</taxon>
        <taxon>Sordariomycetes</taxon>
        <taxon>Hypocreomycetidae</taxon>
        <taxon>Hypocreales</taxon>
        <taxon>Clavicipitaceae</taxon>
        <taxon>Claviceps</taxon>
    </lineage>
</organism>
<evidence type="ECO:0000256" key="1">
    <source>
        <dbReference type="SAM" id="MobiDB-lite"/>
    </source>
</evidence>
<dbReference type="GO" id="GO:0003729">
    <property type="term" value="F:mRNA binding"/>
    <property type="evidence" value="ECO:0007669"/>
    <property type="project" value="TreeGrafter"/>
</dbReference>
<proteinExistence type="predicted"/>
<dbReference type="Proteomes" id="UP000016801">
    <property type="component" value="Unassembled WGS sequence"/>
</dbReference>
<feature type="domain" description="YTH" evidence="2">
    <location>
        <begin position="348"/>
        <end position="546"/>
    </location>
</feature>
<dbReference type="Gene3D" id="3.30.70.330">
    <property type="match status" value="1"/>
</dbReference>
<gene>
    <name evidence="3" type="ORF">CPUR_03274</name>
</gene>
<dbReference type="InterPro" id="IPR035979">
    <property type="entry name" value="RBD_domain_sf"/>
</dbReference>
<dbReference type="PANTHER" id="PTHR12357">
    <property type="entry name" value="YTH YT521-B HOMOLOGY DOMAIN-CONTAINING"/>
    <property type="match status" value="1"/>
</dbReference>
<keyword evidence="4" id="KW-1185">Reference proteome</keyword>
<protein>
    <recommendedName>
        <fullName evidence="2">YTH domain-containing protein</fullName>
    </recommendedName>
</protein>
<dbReference type="Pfam" id="PF04146">
    <property type="entry name" value="YTH"/>
    <property type="match status" value="1"/>
</dbReference>
<feature type="compositionally biased region" description="Polar residues" evidence="1">
    <location>
        <begin position="475"/>
        <end position="485"/>
    </location>
</feature>
<dbReference type="InterPro" id="IPR045168">
    <property type="entry name" value="YTH_prot"/>
</dbReference>
<dbReference type="HOGENOM" id="CLU_011694_2_0_1"/>
<name>M1WE61_CLAP2</name>
<reference evidence="3 4" key="1">
    <citation type="journal article" date="2013" name="PLoS Genet.">
        <title>Plant-symbiotic fungi as chemical engineers: Multi-genome analysis of the Clavicipitaceae reveals dynamics of alkaloid loci.</title>
        <authorList>
            <person name="Schardl C.L."/>
            <person name="Young C.A."/>
            <person name="Hesse U."/>
            <person name="Amyotte S.G."/>
            <person name="Andreeva K."/>
            <person name="Calie P.J."/>
            <person name="Fleetwood D.J."/>
            <person name="Haws D.C."/>
            <person name="Moore N."/>
            <person name="Oeser B."/>
            <person name="Panaccione D.G."/>
            <person name="Schweri K.K."/>
            <person name="Voisey C.R."/>
            <person name="Farman M.L."/>
            <person name="Jaromczyk J.W."/>
            <person name="Roe B.A."/>
            <person name="O'Sullivan D.M."/>
            <person name="Scott B."/>
            <person name="Tudzynski P."/>
            <person name="An Z."/>
            <person name="Arnaoudova E.G."/>
            <person name="Bullock C.T."/>
            <person name="Charlton N.D."/>
            <person name="Chen L."/>
            <person name="Cox M."/>
            <person name="Dinkins R.D."/>
            <person name="Florea S."/>
            <person name="Glenn A.E."/>
            <person name="Gordon A."/>
            <person name="Gueldener U."/>
            <person name="Harris D.R."/>
            <person name="Hollin W."/>
            <person name="Jaromczyk J."/>
            <person name="Johnson R.D."/>
            <person name="Khan A.K."/>
            <person name="Leistner E."/>
            <person name="Leuchtmann A."/>
            <person name="Li C."/>
            <person name="Liu J."/>
            <person name="Liu J."/>
            <person name="Liu M."/>
            <person name="Mace W."/>
            <person name="Machado C."/>
            <person name="Nagabhyru P."/>
            <person name="Pan J."/>
            <person name="Schmid J."/>
            <person name="Sugawara K."/>
            <person name="Steiner U."/>
            <person name="Takach J.E."/>
            <person name="Tanaka E."/>
            <person name="Webb J.S."/>
            <person name="Wilson E.V."/>
            <person name="Wiseman J.L."/>
            <person name="Yoshida R."/>
            <person name="Zeng Z."/>
        </authorList>
    </citation>
    <scope>NUCLEOTIDE SEQUENCE [LARGE SCALE GENOMIC DNA]</scope>
    <source>
        <strain evidence="3 4">20.1</strain>
    </source>
</reference>
<dbReference type="GO" id="GO:1990247">
    <property type="term" value="F:N6-methyladenosine-containing RNA reader activity"/>
    <property type="evidence" value="ECO:0007669"/>
    <property type="project" value="TreeGrafter"/>
</dbReference>
<dbReference type="PROSITE" id="PS50882">
    <property type="entry name" value="YTH"/>
    <property type="match status" value="1"/>
</dbReference>
<dbReference type="OrthoDB" id="306690at2759"/>
<feature type="region of interest" description="Disordered" evidence="1">
    <location>
        <begin position="295"/>
        <end position="340"/>
    </location>
</feature>
<dbReference type="InterPro" id="IPR007275">
    <property type="entry name" value="YTH_domain"/>
</dbReference>
<dbReference type="eggNOG" id="KOG1902">
    <property type="taxonomic scope" value="Eukaryota"/>
</dbReference>
<sequence length="571" mass="63616">MTSAAGFGNPGQLNPRQCHNGYDVASRGIYNEEAMAFYPVQQPYHGAFNMAPMASTMPVMSYLPYQTGHYMHMFGEPYNFITSPPTFPFQGQPMPLIHPYYVTPQTPVYPYYNISYVPQTYSQPGLHGQSNMVYYPGQVNMDYGQSGYYYQYPQEAQYQQPAYMMPAHVPTRSHMPGAPNPDVRAFGISPIQGGRSQAPSSKRNAVRGPPRKPRQSDHALWIGNIPPRTDIMALLDHVCKETQGLESLLLIPKSQCAFTNYKDEATCSAARQRLDNSEFQSVRLISRLRKNAARCRSRSSASTGHTTTRTERMIEAPTKPAEASSSETPSPAVGRHTRQITNKRNTVDKFFILKSLTIQDLDASVRTGKWATQSHNEKKLNEAFQCAANVYLIFSANKSGEYFGYARMVSEIDNDATAAMEGAPKTMMASDVGLPSVPTRASRFAPRGRIIRDSAVGTIFWEAERDDHEAGPNGESATKSNGSGTTKEESQTLGKPFQLEWLSTTRLPFCHTGNLRNPWNSGREVKVARDGTEIEPSIGRRLRLFLINRLLASFAGIEPRKPLTEHPTQVS</sequence>
<feature type="compositionally biased region" description="Low complexity" evidence="1">
    <location>
        <begin position="320"/>
        <end position="332"/>
    </location>
</feature>
<feature type="region of interest" description="Disordered" evidence="1">
    <location>
        <begin position="464"/>
        <end position="495"/>
    </location>
</feature>
<feature type="region of interest" description="Disordered" evidence="1">
    <location>
        <begin position="172"/>
        <end position="218"/>
    </location>
</feature>
<dbReference type="InterPro" id="IPR012677">
    <property type="entry name" value="Nucleotide-bd_a/b_plait_sf"/>
</dbReference>
<dbReference type="PANTHER" id="PTHR12357:SF3">
    <property type="entry name" value="YTH DOMAIN-CONTAINING PROTEIN 1"/>
    <property type="match status" value="1"/>
</dbReference>
<evidence type="ECO:0000259" key="2">
    <source>
        <dbReference type="PROSITE" id="PS50882"/>
    </source>
</evidence>
<dbReference type="STRING" id="1111077.M1WE61"/>
<accession>M1WE61</accession>
<dbReference type="SUPFAM" id="SSF54928">
    <property type="entry name" value="RNA-binding domain, RBD"/>
    <property type="match status" value="1"/>
</dbReference>
<dbReference type="VEuPathDB" id="FungiDB:CPUR_03274"/>
<evidence type="ECO:0000313" key="4">
    <source>
        <dbReference type="Proteomes" id="UP000016801"/>
    </source>
</evidence>
<dbReference type="CDD" id="cd21134">
    <property type="entry name" value="YTH"/>
    <property type="match status" value="1"/>
</dbReference>
<feature type="compositionally biased region" description="Polar residues" evidence="1">
    <location>
        <begin position="194"/>
        <end position="203"/>
    </location>
</feature>
<dbReference type="InterPro" id="IPR057720">
    <property type="entry name" value="RRM_YTH1"/>
</dbReference>
<evidence type="ECO:0000313" key="3">
    <source>
        <dbReference type="EMBL" id="CCE35286.1"/>
    </source>
</evidence>
<dbReference type="Pfam" id="PF25701">
    <property type="entry name" value="RRM_YTH1"/>
    <property type="match status" value="1"/>
</dbReference>
<dbReference type="GO" id="GO:0000381">
    <property type="term" value="P:regulation of alternative mRNA splicing, via spliceosome"/>
    <property type="evidence" value="ECO:0007669"/>
    <property type="project" value="TreeGrafter"/>
</dbReference>